<evidence type="ECO:0000256" key="4">
    <source>
        <dbReference type="SAM" id="SignalP"/>
    </source>
</evidence>
<feature type="domain" description="Pectinesterase catalytic" evidence="5">
    <location>
        <begin position="39"/>
        <end position="311"/>
    </location>
</feature>
<keyword evidence="3" id="KW-0063">Aspartyl esterase</keyword>
<sequence>MSAKQPMLNRRLFCGAGALVLIAAHPVFAQAQAIVRVPTQYKTLAEAFAALPDAGGVVEIAPGTYREKLSLSKPGVHLVGTGKKPEDVVIVWGDSAKMAGGTGKSASFTVSGDGFRASNLTIQNDYHLTQPDNPSQAVALSISADRAVLRNVRLLGAQDTLYAASKKPTLPSRQYYKDCYIEGHVDFIFGNALAFFDRCHLHIIERNGAFITAHSRTAETETTAYVFDHCRITTAGEGSYYFGRAWRPYAQVIFLDTRIDGRIHPEGWREWTPGKTETYATAHFAEYNSSGPGADVSQRVFWAKRLSADQAAKWRLESVFPDRSWMN</sequence>
<dbReference type="Pfam" id="PF01095">
    <property type="entry name" value="Pectinesterase"/>
    <property type="match status" value="1"/>
</dbReference>
<evidence type="ECO:0000256" key="1">
    <source>
        <dbReference type="ARBA" id="ARBA00008891"/>
    </source>
</evidence>
<proteinExistence type="inferred from homology"/>
<evidence type="ECO:0000313" key="7">
    <source>
        <dbReference type="Proteomes" id="UP000278756"/>
    </source>
</evidence>
<dbReference type="InterPro" id="IPR000070">
    <property type="entry name" value="Pectinesterase_cat"/>
</dbReference>
<dbReference type="Proteomes" id="UP000278756">
    <property type="component" value="Chromosome 2"/>
</dbReference>
<protein>
    <submittedName>
        <fullName evidence="6">Rhamnogalacturonan acetylesterase</fullName>
    </submittedName>
</protein>
<feature type="signal peptide" evidence="4">
    <location>
        <begin position="1"/>
        <end position="29"/>
    </location>
</feature>
<dbReference type="Gene3D" id="2.160.20.10">
    <property type="entry name" value="Single-stranded right-handed beta-helix, Pectin lyase-like"/>
    <property type="match status" value="1"/>
</dbReference>
<keyword evidence="2" id="KW-0378">Hydrolase</keyword>
<dbReference type="RefSeq" id="WP_126423586.1">
    <property type="nucleotide sequence ID" value="NZ_AP018828.1"/>
</dbReference>
<dbReference type="GO" id="GO:0042545">
    <property type="term" value="P:cell wall modification"/>
    <property type="evidence" value="ECO:0007669"/>
    <property type="project" value="InterPro"/>
</dbReference>
<evidence type="ECO:0000256" key="3">
    <source>
        <dbReference type="ARBA" id="ARBA00023085"/>
    </source>
</evidence>
<dbReference type="GO" id="GO:0030599">
    <property type="term" value="F:pectinesterase activity"/>
    <property type="evidence" value="ECO:0007669"/>
    <property type="project" value="InterPro"/>
</dbReference>
<evidence type="ECO:0000259" key="5">
    <source>
        <dbReference type="Pfam" id="PF01095"/>
    </source>
</evidence>
<dbReference type="PANTHER" id="PTHR31321">
    <property type="entry name" value="ACYL-COA THIOESTER HYDROLASE YBHC-RELATED"/>
    <property type="match status" value="1"/>
</dbReference>
<keyword evidence="4" id="KW-0732">Signal</keyword>
<name>A0A3G9G9J4_9CAUL</name>
<dbReference type="InterPro" id="IPR011050">
    <property type="entry name" value="Pectin_lyase_fold/virulence"/>
</dbReference>
<reference evidence="7" key="1">
    <citation type="journal article" date="2017" name="Biotechnol. Biofuels">
        <title>Evaluation of environmental bacterial communities as a factor affecting the growth of duckweed Lemna minor.</title>
        <authorList>
            <person name="Ishizawa H."/>
            <person name="Kuroda M."/>
            <person name="Morikawa M."/>
            <person name="Ike M."/>
        </authorList>
    </citation>
    <scope>NUCLEOTIDE SEQUENCE [LARGE SCALE GENOMIC DNA]</scope>
    <source>
        <strain evidence="7">M6</strain>
    </source>
</reference>
<dbReference type="AlphaFoldDB" id="A0A3G9G9J4"/>
<dbReference type="OrthoDB" id="191551at2"/>
<reference evidence="7" key="2">
    <citation type="journal article" date="2017" name="Plant Physiol. Biochem.">
        <title>Differential oxidative and antioxidative response of duckweed Lemna minor toward plant growth promoting/inhibiting bacteria.</title>
        <authorList>
            <person name="Ishizawa H."/>
            <person name="Kuroda M."/>
            <person name="Morikawa M."/>
            <person name="Ike M."/>
        </authorList>
    </citation>
    <scope>NUCLEOTIDE SEQUENCE [LARGE SCALE GENOMIC DNA]</scope>
    <source>
        <strain evidence="7">M6</strain>
    </source>
</reference>
<evidence type="ECO:0000313" key="6">
    <source>
        <dbReference type="EMBL" id="BBF81953.1"/>
    </source>
</evidence>
<dbReference type="InterPro" id="IPR012334">
    <property type="entry name" value="Pectin_lyas_fold"/>
</dbReference>
<dbReference type="PANTHER" id="PTHR31321:SF57">
    <property type="entry name" value="PECTINESTERASE 53-RELATED"/>
    <property type="match status" value="1"/>
</dbReference>
<accession>A0A3G9G9J4</accession>
<dbReference type="EMBL" id="AP018828">
    <property type="protein sequence ID" value="BBF81953.1"/>
    <property type="molecule type" value="Genomic_DNA"/>
</dbReference>
<dbReference type="SUPFAM" id="SSF51126">
    <property type="entry name" value="Pectin lyase-like"/>
    <property type="match status" value="1"/>
</dbReference>
<evidence type="ECO:0000256" key="2">
    <source>
        <dbReference type="ARBA" id="ARBA00022801"/>
    </source>
</evidence>
<dbReference type="GO" id="GO:0009279">
    <property type="term" value="C:cell outer membrane"/>
    <property type="evidence" value="ECO:0007669"/>
    <property type="project" value="TreeGrafter"/>
</dbReference>
<comment type="similarity">
    <text evidence="1">Belongs to the pectinesterase family.</text>
</comment>
<feature type="chain" id="PRO_5018093533" evidence="4">
    <location>
        <begin position="30"/>
        <end position="327"/>
    </location>
</feature>
<gene>
    <name evidence="6" type="ORF">EM6_2570</name>
</gene>
<organism evidence="6 7">
    <name type="scientific">Asticcacaulis excentricus</name>
    <dbReference type="NCBI Taxonomy" id="78587"/>
    <lineage>
        <taxon>Bacteria</taxon>
        <taxon>Pseudomonadati</taxon>
        <taxon>Pseudomonadota</taxon>
        <taxon>Alphaproteobacteria</taxon>
        <taxon>Caulobacterales</taxon>
        <taxon>Caulobacteraceae</taxon>
        <taxon>Asticcacaulis</taxon>
    </lineage>
</organism>